<evidence type="ECO:0000313" key="2">
    <source>
        <dbReference type="EMBL" id="GEN70172.1"/>
    </source>
</evidence>
<accession>A0A511Y4P6</accession>
<evidence type="ECO:0000313" key="3">
    <source>
        <dbReference type="Proteomes" id="UP000321150"/>
    </source>
</evidence>
<keyword evidence="1" id="KW-1133">Transmembrane helix</keyword>
<feature type="transmembrane region" description="Helical" evidence="1">
    <location>
        <begin position="83"/>
        <end position="107"/>
    </location>
</feature>
<comment type="caution">
    <text evidence="2">The sequence shown here is derived from an EMBL/GenBank/DDBJ whole genome shotgun (WGS) entry which is preliminary data.</text>
</comment>
<organism evidence="2 3">
    <name type="scientific">Chryseobacterium lathyri</name>
    <dbReference type="NCBI Taxonomy" id="395933"/>
    <lineage>
        <taxon>Bacteria</taxon>
        <taxon>Pseudomonadati</taxon>
        <taxon>Bacteroidota</taxon>
        <taxon>Flavobacteriia</taxon>
        <taxon>Flavobacteriales</taxon>
        <taxon>Weeksellaceae</taxon>
        <taxon>Chryseobacterium group</taxon>
        <taxon>Chryseobacterium</taxon>
    </lineage>
</organism>
<feature type="transmembrane region" description="Helical" evidence="1">
    <location>
        <begin position="7"/>
        <end position="28"/>
    </location>
</feature>
<name>A0A511Y4P6_9FLAO</name>
<keyword evidence="1" id="KW-0472">Membrane</keyword>
<sequence>MNIKKIFSPYYILIFFIIFILIFISVNYLGEKFIPLDDKYVYTRSVQLYNIVCFFPGTFIFFVISILNFSTNKKLENKKNMRVSLIPICLIGLLYLYIFFMLFYAVFIRDIGGD</sequence>
<evidence type="ECO:0000256" key="1">
    <source>
        <dbReference type="SAM" id="Phobius"/>
    </source>
</evidence>
<protein>
    <submittedName>
        <fullName evidence="2">Uncharacterized protein</fullName>
    </submittedName>
</protein>
<proteinExistence type="predicted"/>
<dbReference type="EMBL" id="BJYI01000001">
    <property type="protein sequence ID" value="GEN70172.1"/>
    <property type="molecule type" value="Genomic_DNA"/>
</dbReference>
<feature type="transmembrane region" description="Helical" evidence="1">
    <location>
        <begin position="48"/>
        <end position="71"/>
    </location>
</feature>
<dbReference type="AlphaFoldDB" id="A0A511Y4P6"/>
<gene>
    <name evidence="2" type="ORF">CLA01_02440</name>
</gene>
<dbReference type="Proteomes" id="UP000321150">
    <property type="component" value="Unassembled WGS sequence"/>
</dbReference>
<reference evidence="2 3" key="1">
    <citation type="submission" date="2019-07" db="EMBL/GenBank/DDBJ databases">
        <title>Whole genome shotgun sequence of Chryseobacterium lathyri NBRC 105250.</title>
        <authorList>
            <person name="Hosoyama A."/>
            <person name="Uohara A."/>
            <person name="Ohji S."/>
            <person name="Ichikawa N."/>
        </authorList>
    </citation>
    <scope>NUCLEOTIDE SEQUENCE [LARGE SCALE GENOMIC DNA]</scope>
    <source>
        <strain evidence="2 3">NBRC 105250</strain>
    </source>
</reference>
<keyword evidence="1" id="KW-0812">Transmembrane</keyword>